<dbReference type="InterPro" id="IPR006597">
    <property type="entry name" value="Sel1-like"/>
</dbReference>
<feature type="domain" description="Protein kinase" evidence="2">
    <location>
        <begin position="224"/>
        <end position="472"/>
    </location>
</feature>
<dbReference type="InterPro" id="IPR019734">
    <property type="entry name" value="TPR_rpt"/>
</dbReference>
<dbReference type="Gene3D" id="1.10.510.10">
    <property type="entry name" value="Transferase(Phosphotransferase) domain 1"/>
    <property type="match status" value="1"/>
</dbReference>
<dbReference type="InterPro" id="IPR000719">
    <property type="entry name" value="Prot_kinase_dom"/>
</dbReference>
<dbReference type="InterPro" id="IPR008271">
    <property type="entry name" value="Ser/Thr_kinase_AS"/>
</dbReference>
<dbReference type="Proteomes" id="UP001470230">
    <property type="component" value="Unassembled WGS sequence"/>
</dbReference>
<gene>
    <name evidence="3" type="ORF">M9Y10_028199</name>
</gene>
<dbReference type="InterPro" id="IPR050767">
    <property type="entry name" value="Sel1_AlgK"/>
</dbReference>
<evidence type="ECO:0000313" key="3">
    <source>
        <dbReference type="EMBL" id="KAK8890997.1"/>
    </source>
</evidence>
<sequence length="1618" mass="190022">MFGIQSEEIRHIYSKFNFKSLNFMNLINDQIEEDLIKTFLFNYLKGYKFITYDVAKSKEDLDNQYKDLIACVEEECIIIESIPNILIPELFQKTNAIAINVTHNQLDDNQKVEIESFINYCKRHLVKNSFVRKTFRAIVSYIIRRYYYPSHFFKNDSFFSFNPGTVSCEQSIKADLTDLFQIQNEKELKYKFPQISNSIKEKINVQHQEKSDEPQIYNFQESEFIKLRPLNKSIHLVIHKKTLFLCAMKMFDSRFSDGNFIDHEIDFDERNKNGYFTKFYGFIRQYPTNKIIGAIYQFMSNDNLESFILNHKEKIDDFTKLTMINRIFQGIDYLHSNNMIHRDLKPSNILIDHDFNVFLWDFETIRQIDDDCEYTYSFGSPKYVSPEQMNGTSISFPTDIYSFGMIVYFIYEGKHRYEYEPDFNEKSFKEMENGPKELQELYKACIRYDPSERPTKEEIKEVLLEVNSFNFLEQNLVKQSIIQIERNVFIQYFAESILLNSLNDDMYHAYMNYVSLFCEAMMQNDYSKILCCLGAAFLEGDRIEENFTKSRQYFALSKELNNSDALYYIGIMYLKGNCVEKSFEKAEDYFIQAMKQRNGKALFQVGLFCYRGNYYKKNFERAKNLFELAMQENMSEACICLGTMYSNGQGVSINYSMAKKCFERAAELKDPDGVFILGTIYHFGQGVLRNYSKAREYYELAASMNNSRALLNLGNLYREGLGVHKDYQKMLECYERSAKLGNSDAYYIIGLAYYKGIGAGKDYLRAKQYFEKAAEANNHKAQCSLGQFYDEGLIGDPDYIMAKKYYELSAIQGNSDALNNLGMIYYYGKGVNQDTKKAIEYLELAAEHNDSNALFNLGFIYYEGKEIEKDYSKAKYFLEQSAKQNNPRAIMNLAVLYFDDKFPEHDYKKSIKYAEHAAKLNISNAYIFLGNIYFGKGAGEPNYAKSKKYYEKAIEMNNPEGYYFLGLLYSEGKGVKQDYIKAKELYEIAAKHNNVNAIINIGDFYIQGKGVEKNYSKAKEYFEQAAKFNDETALINLANIYYNGIGTPRDFLRAKYYYELCAKKNNSQALVNLGAIYFEGKEVEKDLSKGIEYFEAAAKLDNVYALYILGTIYYEGKFVEKDLTKSLGYLQKASYLKHSYSLYYLGLIYYHQGELSNQNYLKAREYFDLSVKYNNPSALFYLGFIYENGKGVEKDISKAIEYYTKSASIHYFNDRTVVLDKANYSSFAIEINMKNLNYNRSINDLGLIYITEYQDVKLAEKYLKEAAFDEYPFGQNNLGLLFEFYLNSKYDAKHMYERSCEKHFALAHFNLGHFYEKEENIEEAFNQYRLASQYENSVYMFRDQIINDDERLNLSKTFLICFTNLKLVQLYLNNEPTPLDIEIAKEYLFKAIFNPLIRLLLNQNCISYSFHFRSENEKISNINDFFLNFPLFNVENEESSEWKLIEQSSDKKKVISILHNEECKSEENDIISNKNNQEKESLIEKLEEENNIVSQYNKRYLDTHFKEQIESIIKEMNDQEGSNKINLESNFDEDSNVNTIRLKKKEEIERIFEYDNNLYNNLFVNIETLKIDIDNILKEINSIIYKQPYNILFGRIKQKQDIKNTNEINKSFYDGLGI</sequence>
<dbReference type="SMART" id="SM00028">
    <property type="entry name" value="TPR"/>
    <property type="match status" value="9"/>
</dbReference>
<dbReference type="SUPFAM" id="SSF56112">
    <property type="entry name" value="Protein kinase-like (PK-like)"/>
    <property type="match status" value="1"/>
</dbReference>
<dbReference type="InterPro" id="IPR011990">
    <property type="entry name" value="TPR-like_helical_dom_sf"/>
</dbReference>
<dbReference type="Pfam" id="PF00069">
    <property type="entry name" value="Pkinase"/>
    <property type="match status" value="1"/>
</dbReference>
<proteinExistence type="inferred from homology"/>
<organism evidence="3 4">
    <name type="scientific">Tritrichomonas musculus</name>
    <dbReference type="NCBI Taxonomy" id="1915356"/>
    <lineage>
        <taxon>Eukaryota</taxon>
        <taxon>Metamonada</taxon>
        <taxon>Parabasalia</taxon>
        <taxon>Tritrichomonadida</taxon>
        <taxon>Tritrichomonadidae</taxon>
        <taxon>Tritrichomonas</taxon>
    </lineage>
</organism>
<comment type="similarity">
    <text evidence="1">Belongs to the sel-1 family.</text>
</comment>
<evidence type="ECO:0000313" key="4">
    <source>
        <dbReference type="Proteomes" id="UP001470230"/>
    </source>
</evidence>
<dbReference type="PROSITE" id="PS50011">
    <property type="entry name" value="PROTEIN_KINASE_DOM"/>
    <property type="match status" value="1"/>
</dbReference>
<dbReference type="PROSITE" id="PS00108">
    <property type="entry name" value="PROTEIN_KINASE_ST"/>
    <property type="match status" value="1"/>
</dbReference>
<dbReference type="EMBL" id="JAPFFF010000004">
    <property type="protein sequence ID" value="KAK8890997.1"/>
    <property type="molecule type" value="Genomic_DNA"/>
</dbReference>
<dbReference type="PANTHER" id="PTHR11102">
    <property type="entry name" value="SEL-1-LIKE PROTEIN"/>
    <property type="match status" value="1"/>
</dbReference>
<evidence type="ECO:0000256" key="1">
    <source>
        <dbReference type="ARBA" id="ARBA00038101"/>
    </source>
</evidence>
<protein>
    <recommendedName>
        <fullName evidence="2">Protein kinase domain-containing protein</fullName>
    </recommendedName>
</protein>
<dbReference type="Pfam" id="PF08238">
    <property type="entry name" value="Sel1"/>
    <property type="match status" value="19"/>
</dbReference>
<accession>A0ABR2KJF2</accession>
<dbReference type="InterPro" id="IPR011009">
    <property type="entry name" value="Kinase-like_dom_sf"/>
</dbReference>
<dbReference type="SUPFAM" id="SSF81901">
    <property type="entry name" value="HCP-like"/>
    <property type="match status" value="4"/>
</dbReference>
<name>A0ABR2KJF2_9EUKA</name>
<dbReference type="PANTHER" id="PTHR11102:SF160">
    <property type="entry name" value="ERAD-ASSOCIATED E3 UBIQUITIN-PROTEIN LIGASE COMPONENT HRD3"/>
    <property type="match status" value="1"/>
</dbReference>
<evidence type="ECO:0000259" key="2">
    <source>
        <dbReference type="PROSITE" id="PS50011"/>
    </source>
</evidence>
<dbReference type="SMART" id="SM00220">
    <property type="entry name" value="S_TKc"/>
    <property type="match status" value="1"/>
</dbReference>
<comment type="caution">
    <text evidence="3">The sequence shown here is derived from an EMBL/GenBank/DDBJ whole genome shotgun (WGS) entry which is preliminary data.</text>
</comment>
<dbReference type="Gene3D" id="1.25.40.10">
    <property type="entry name" value="Tetratricopeptide repeat domain"/>
    <property type="match status" value="4"/>
</dbReference>
<dbReference type="SMART" id="SM00671">
    <property type="entry name" value="SEL1"/>
    <property type="match status" value="21"/>
</dbReference>
<reference evidence="3 4" key="1">
    <citation type="submission" date="2024-04" db="EMBL/GenBank/DDBJ databases">
        <title>Tritrichomonas musculus Genome.</title>
        <authorList>
            <person name="Alves-Ferreira E."/>
            <person name="Grigg M."/>
            <person name="Lorenzi H."/>
            <person name="Galac M."/>
        </authorList>
    </citation>
    <scope>NUCLEOTIDE SEQUENCE [LARGE SCALE GENOMIC DNA]</scope>
    <source>
        <strain evidence="3 4">EAF2021</strain>
    </source>
</reference>
<keyword evidence="4" id="KW-1185">Reference proteome</keyword>